<reference evidence="1" key="1">
    <citation type="journal article" date="2019" name="Sci. Rep.">
        <title>Draft genome of Tanacetum cinerariifolium, the natural source of mosquito coil.</title>
        <authorList>
            <person name="Yamashiro T."/>
            <person name="Shiraishi A."/>
            <person name="Satake H."/>
            <person name="Nakayama K."/>
        </authorList>
    </citation>
    <scope>NUCLEOTIDE SEQUENCE</scope>
</reference>
<organism evidence="1">
    <name type="scientific">Tanacetum cinerariifolium</name>
    <name type="common">Dalmatian daisy</name>
    <name type="synonym">Chrysanthemum cinerariifolium</name>
    <dbReference type="NCBI Taxonomy" id="118510"/>
    <lineage>
        <taxon>Eukaryota</taxon>
        <taxon>Viridiplantae</taxon>
        <taxon>Streptophyta</taxon>
        <taxon>Embryophyta</taxon>
        <taxon>Tracheophyta</taxon>
        <taxon>Spermatophyta</taxon>
        <taxon>Magnoliopsida</taxon>
        <taxon>eudicotyledons</taxon>
        <taxon>Gunneridae</taxon>
        <taxon>Pentapetalae</taxon>
        <taxon>asterids</taxon>
        <taxon>campanulids</taxon>
        <taxon>Asterales</taxon>
        <taxon>Asteraceae</taxon>
        <taxon>Asteroideae</taxon>
        <taxon>Anthemideae</taxon>
        <taxon>Anthemidinae</taxon>
        <taxon>Tanacetum</taxon>
    </lineage>
</organism>
<proteinExistence type="predicted"/>
<dbReference type="AlphaFoldDB" id="A0A699SLM5"/>
<protein>
    <submittedName>
        <fullName evidence="1">Uncharacterized protein</fullName>
    </submittedName>
</protein>
<feature type="non-terminal residue" evidence="1">
    <location>
        <position position="1"/>
    </location>
</feature>
<evidence type="ECO:0000313" key="1">
    <source>
        <dbReference type="EMBL" id="GFC97793.1"/>
    </source>
</evidence>
<sequence length="148" mass="16953">ALLLSYERDHACRAITAEYAASKESPFLCSAFGFEVEECSAATARQDGHALTSSVDYEFIDTMDASIRASESREMTTIREVNERVTDLAITQRQDTHELHIRDEEAQDDQALMRAQISILTRERRYFSFIASFYEREAVIARQAWSRS</sequence>
<accession>A0A699SLM5</accession>
<dbReference type="EMBL" id="BKCJ011168265">
    <property type="protein sequence ID" value="GFC97793.1"/>
    <property type="molecule type" value="Genomic_DNA"/>
</dbReference>
<name>A0A699SLM5_TANCI</name>
<gene>
    <name evidence="1" type="ORF">Tci_869763</name>
</gene>
<comment type="caution">
    <text evidence="1">The sequence shown here is derived from an EMBL/GenBank/DDBJ whole genome shotgun (WGS) entry which is preliminary data.</text>
</comment>